<dbReference type="Proteomes" id="UP001141806">
    <property type="component" value="Unassembled WGS sequence"/>
</dbReference>
<name>A0A9Q0KXX4_9MAGN</name>
<accession>A0A9Q0KXX4</accession>
<protein>
    <submittedName>
        <fullName evidence="2">Uncharacterized protein</fullName>
    </submittedName>
</protein>
<dbReference type="AlphaFoldDB" id="A0A9Q0KXX4"/>
<reference evidence="2" key="1">
    <citation type="journal article" date="2023" name="Plant J.">
        <title>The genome of the king protea, Protea cynaroides.</title>
        <authorList>
            <person name="Chang J."/>
            <person name="Duong T.A."/>
            <person name="Schoeman C."/>
            <person name="Ma X."/>
            <person name="Roodt D."/>
            <person name="Barker N."/>
            <person name="Li Z."/>
            <person name="Van de Peer Y."/>
            <person name="Mizrachi E."/>
        </authorList>
    </citation>
    <scope>NUCLEOTIDE SEQUENCE</scope>
    <source>
        <tissue evidence="2">Young leaves</tissue>
    </source>
</reference>
<keyword evidence="3" id="KW-1185">Reference proteome</keyword>
<proteinExistence type="predicted"/>
<gene>
    <name evidence="2" type="ORF">NE237_009702</name>
</gene>
<evidence type="ECO:0000256" key="1">
    <source>
        <dbReference type="SAM" id="MobiDB-lite"/>
    </source>
</evidence>
<comment type="caution">
    <text evidence="2">The sequence shown here is derived from an EMBL/GenBank/DDBJ whole genome shotgun (WGS) entry which is preliminary data.</text>
</comment>
<evidence type="ECO:0000313" key="3">
    <source>
        <dbReference type="Proteomes" id="UP001141806"/>
    </source>
</evidence>
<evidence type="ECO:0000313" key="2">
    <source>
        <dbReference type="EMBL" id="KAJ4978922.1"/>
    </source>
</evidence>
<organism evidence="2 3">
    <name type="scientific">Protea cynaroides</name>
    <dbReference type="NCBI Taxonomy" id="273540"/>
    <lineage>
        <taxon>Eukaryota</taxon>
        <taxon>Viridiplantae</taxon>
        <taxon>Streptophyta</taxon>
        <taxon>Embryophyta</taxon>
        <taxon>Tracheophyta</taxon>
        <taxon>Spermatophyta</taxon>
        <taxon>Magnoliopsida</taxon>
        <taxon>Proteales</taxon>
        <taxon>Proteaceae</taxon>
        <taxon>Protea</taxon>
    </lineage>
</organism>
<feature type="region of interest" description="Disordered" evidence="1">
    <location>
        <begin position="172"/>
        <end position="191"/>
    </location>
</feature>
<feature type="compositionally biased region" description="Polar residues" evidence="1">
    <location>
        <begin position="67"/>
        <end position="84"/>
    </location>
</feature>
<dbReference type="EMBL" id="JAMYWD010000002">
    <property type="protein sequence ID" value="KAJ4978922.1"/>
    <property type="molecule type" value="Genomic_DNA"/>
</dbReference>
<feature type="compositionally biased region" description="Basic and acidic residues" evidence="1">
    <location>
        <begin position="172"/>
        <end position="181"/>
    </location>
</feature>
<sequence>MDLGGFLGLPNEDSNNVRRFADAAGGTGIEDFRVTSTTRHLNQVNDGGRRAPKKKRRWTVKEKGKTIVNSEAGQSNSAGDNVTQGPVDAANIEGGVGSMYSKEVVTPLLRWLLDRGNQEKSTGSEGGVEARIDAVHEMHSVASEGFPIDLNSSRVTQVQDAWADVTDGEEGEIHPLEEEHPNNGGGDISKEHPISTQTVAVNVGYEKEAETVRQGSSSLQINLSTELDLVTVDFGDVRAVDDELAGGDGEFTEVHRKTPGRLAGKGKNGGCLIFEGN</sequence>
<feature type="region of interest" description="Disordered" evidence="1">
    <location>
        <begin position="41"/>
        <end position="86"/>
    </location>
</feature>